<accession>X0UD52</accession>
<keyword evidence="8" id="KW-1208">Phospholipid metabolism</keyword>
<dbReference type="GO" id="GO:0005737">
    <property type="term" value="C:cytoplasm"/>
    <property type="evidence" value="ECO:0007669"/>
    <property type="project" value="UniProtKB-SubCell"/>
</dbReference>
<comment type="caution">
    <text evidence="11">The sequence shown here is derived from an EMBL/GenBank/DDBJ whole genome shotgun (WGS) entry which is preliminary data.</text>
</comment>
<gene>
    <name evidence="11" type="ORF">S01H1_28800</name>
</gene>
<organism evidence="11">
    <name type="scientific">marine sediment metagenome</name>
    <dbReference type="NCBI Taxonomy" id="412755"/>
    <lineage>
        <taxon>unclassified sequences</taxon>
        <taxon>metagenomes</taxon>
        <taxon>ecological metagenomes</taxon>
    </lineage>
</organism>
<comment type="catalytic activity">
    <reaction evidence="1">
        <text>a fatty acyl-[ACP] + phosphate = an acyl phosphate + holo-[ACP]</text>
        <dbReference type="Rhea" id="RHEA:42292"/>
        <dbReference type="Rhea" id="RHEA-COMP:9685"/>
        <dbReference type="Rhea" id="RHEA-COMP:14125"/>
        <dbReference type="ChEBI" id="CHEBI:43474"/>
        <dbReference type="ChEBI" id="CHEBI:59918"/>
        <dbReference type="ChEBI" id="CHEBI:64479"/>
        <dbReference type="ChEBI" id="CHEBI:138651"/>
        <dbReference type="EC" id="2.3.1.274"/>
    </reaction>
</comment>
<dbReference type="NCBIfam" id="TIGR00182">
    <property type="entry name" value="plsX"/>
    <property type="match status" value="1"/>
</dbReference>
<dbReference type="InterPro" id="IPR003664">
    <property type="entry name" value="FA_synthesis"/>
</dbReference>
<evidence type="ECO:0000256" key="2">
    <source>
        <dbReference type="ARBA" id="ARBA00004496"/>
    </source>
</evidence>
<dbReference type="GO" id="GO:0006633">
    <property type="term" value="P:fatty acid biosynthetic process"/>
    <property type="evidence" value="ECO:0007669"/>
    <property type="project" value="InterPro"/>
</dbReference>
<keyword evidence="3" id="KW-0963">Cytoplasm</keyword>
<keyword evidence="7" id="KW-0594">Phospholipid biosynthesis</keyword>
<dbReference type="InterPro" id="IPR012281">
    <property type="entry name" value="Phospholipid_synth_PlsX-like"/>
</dbReference>
<dbReference type="EMBL" id="BARS01017621">
    <property type="protein sequence ID" value="GAF86405.1"/>
    <property type="molecule type" value="Genomic_DNA"/>
</dbReference>
<evidence type="ECO:0000256" key="4">
    <source>
        <dbReference type="ARBA" id="ARBA00022516"/>
    </source>
</evidence>
<dbReference type="EC" id="2.3.1.274" evidence="9"/>
<keyword evidence="5" id="KW-0808">Transferase</keyword>
<evidence type="ECO:0000256" key="6">
    <source>
        <dbReference type="ARBA" id="ARBA00023098"/>
    </source>
</evidence>
<dbReference type="Gene3D" id="3.40.718.10">
    <property type="entry name" value="Isopropylmalate Dehydrogenase"/>
    <property type="match status" value="1"/>
</dbReference>
<protein>
    <recommendedName>
        <fullName evidence="9">phosphate acyltransferase</fullName>
        <ecNumber evidence="9">2.3.1.274</ecNumber>
    </recommendedName>
</protein>
<keyword evidence="4" id="KW-0444">Lipid biosynthesis</keyword>
<evidence type="ECO:0000256" key="8">
    <source>
        <dbReference type="ARBA" id="ARBA00023264"/>
    </source>
</evidence>
<dbReference type="Pfam" id="PF02504">
    <property type="entry name" value="FA_synthesis"/>
    <property type="match status" value="1"/>
</dbReference>
<dbReference type="HAMAP" id="MF_00019">
    <property type="entry name" value="PlsX"/>
    <property type="match status" value="1"/>
</dbReference>
<evidence type="ECO:0000256" key="1">
    <source>
        <dbReference type="ARBA" id="ARBA00001232"/>
    </source>
</evidence>
<sequence length="243" mass="26078">ASAFVSAGNTGAVVGASLLTLGRVKGVSRPAIGCFLDTIESVPTLLVDAGANADCRSEHLLEFARLGTLYSRSLLKIESPRVGLLSNGREEGKGNRLAQETYQMLKDAPDINFIGNVEGHDVMKQTVDVIVTDGFTGNIVLKIIEGFSDNYLNSLRQVGQVFSSISKLRARDLLRDIGLESLTKKMDYTEYGGACLLGVNGNVIIAHGRSQAKAIKNAIGLAKVTIEGSITEKLREEQHEQTS</sequence>
<evidence type="ECO:0000256" key="7">
    <source>
        <dbReference type="ARBA" id="ARBA00023209"/>
    </source>
</evidence>
<dbReference type="SUPFAM" id="SSF53659">
    <property type="entry name" value="Isocitrate/Isopropylmalate dehydrogenase-like"/>
    <property type="match status" value="1"/>
</dbReference>
<name>X0UD52_9ZZZZ</name>
<comment type="subcellular location">
    <subcellularLocation>
        <location evidence="2">Cytoplasm</location>
    </subcellularLocation>
</comment>
<dbReference type="PANTHER" id="PTHR30100">
    <property type="entry name" value="FATTY ACID/PHOSPHOLIPID SYNTHESIS PROTEIN PLSX"/>
    <property type="match status" value="1"/>
</dbReference>
<evidence type="ECO:0000313" key="11">
    <source>
        <dbReference type="EMBL" id="GAF86405.1"/>
    </source>
</evidence>
<dbReference type="GO" id="GO:0008654">
    <property type="term" value="P:phospholipid biosynthetic process"/>
    <property type="evidence" value="ECO:0007669"/>
    <property type="project" value="UniProtKB-KW"/>
</dbReference>
<evidence type="ECO:0000256" key="9">
    <source>
        <dbReference type="ARBA" id="ARBA00024069"/>
    </source>
</evidence>
<proteinExistence type="inferred from homology"/>
<dbReference type="GO" id="GO:0043811">
    <property type="term" value="F:phosphate:acyl-[acyl carrier protein] acyltransferase activity"/>
    <property type="evidence" value="ECO:0007669"/>
    <property type="project" value="UniProtKB-EC"/>
</dbReference>
<feature type="non-terminal residue" evidence="11">
    <location>
        <position position="1"/>
    </location>
</feature>
<dbReference type="AlphaFoldDB" id="X0UD52"/>
<evidence type="ECO:0000256" key="10">
    <source>
        <dbReference type="ARBA" id="ARBA00046608"/>
    </source>
</evidence>
<evidence type="ECO:0000256" key="5">
    <source>
        <dbReference type="ARBA" id="ARBA00022679"/>
    </source>
</evidence>
<reference evidence="11" key="1">
    <citation type="journal article" date="2014" name="Front. Microbiol.">
        <title>High frequency of phylogenetically diverse reductive dehalogenase-homologous genes in deep subseafloor sedimentary metagenomes.</title>
        <authorList>
            <person name="Kawai M."/>
            <person name="Futagami T."/>
            <person name="Toyoda A."/>
            <person name="Takaki Y."/>
            <person name="Nishi S."/>
            <person name="Hori S."/>
            <person name="Arai W."/>
            <person name="Tsubouchi T."/>
            <person name="Morono Y."/>
            <person name="Uchiyama I."/>
            <person name="Ito T."/>
            <person name="Fujiyama A."/>
            <person name="Inagaki F."/>
            <person name="Takami H."/>
        </authorList>
    </citation>
    <scope>NUCLEOTIDE SEQUENCE</scope>
    <source>
        <strain evidence="11">Expedition CK06-06</strain>
    </source>
</reference>
<evidence type="ECO:0000256" key="3">
    <source>
        <dbReference type="ARBA" id="ARBA00022490"/>
    </source>
</evidence>
<keyword evidence="6" id="KW-0443">Lipid metabolism</keyword>
<comment type="subunit">
    <text evidence="10">Homodimer. Probably interacts with PlsY.</text>
</comment>
<dbReference type="PANTHER" id="PTHR30100:SF1">
    <property type="entry name" value="PHOSPHATE ACYLTRANSFERASE"/>
    <property type="match status" value="1"/>
</dbReference>